<reference evidence="2 3" key="1">
    <citation type="submission" date="2024-10" db="EMBL/GenBank/DDBJ databases">
        <title>Updated reference genomes for cyclostephanoid diatoms.</title>
        <authorList>
            <person name="Roberts W.R."/>
            <person name="Alverson A.J."/>
        </authorList>
    </citation>
    <scope>NUCLEOTIDE SEQUENCE [LARGE SCALE GENOMIC DNA]</scope>
    <source>
        <strain evidence="2 3">AJA276-08</strain>
    </source>
</reference>
<dbReference type="Gene3D" id="3.40.50.150">
    <property type="entry name" value="Vaccinia Virus protein VP39"/>
    <property type="match status" value="1"/>
</dbReference>
<evidence type="ECO:0000313" key="2">
    <source>
        <dbReference type="EMBL" id="KAL3803309.1"/>
    </source>
</evidence>
<keyword evidence="3" id="KW-1185">Reference proteome</keyword>
<dbReference type="EMBL" id="JALLAZ020000118">
    <property type="protein sequence ID" value="KAL3803309.1"/>
    <property type="molecule type" value="Genomic_DNA"/>
</dbReference>
<evidence type="ECO:0000313" key="3">
    <source>
        <dbReference type="Proteomes" id="UP001530315"/>
    </source>
</evidence>
<accession>A0ABD3QTD5</accession>
<dbReference type="AlphaFoldDB" id="A0ABD3QTD5"/>
<dbReference type="SUPFAM" id="SSF53335">
    <property type="entry name" value="S-adenosyl-L-methionine-dependent methyltransferases"/>
    <property type="match status" value="1"/>
</dbReference>
<dbReference type="Pfam" id="PF13649">
    <property type="entry name" value="Methyltransf_25"/>
    <property type="match status" value="1"/>
</dbReference>
<sequence length="306" mass="34057">MSTSIRANILAESWSRISNEYERILVPRFAPWTRDALDALRDAVKNEDATTTPARRGKSPNALVLCCGPGQELLPIARILGPASRVLGTDLAPGMVDAARRRIEAELEGDGRDDAFRYKDRVAVEVGDAMTPPPGPYDVVFSAFGLQQLPRPVAAVESWLDRTEPGGICAFIYWPPHPPKIPGEEETNPFELWGDLVRGKLGKQDGEGAWDENIEAAIRVAEGEIIDDRFITHDIRWKDGRDMFEGMSRAGPWHAMRLRRGDEFVDLLGEELIAKYPPETTLVHAFTARMIVARRVESNRSSSSLL</sequence>
<comment type="caution">
    <text evidence="2">The sequence shown here is derived from an EMBL/GenBank/DDBJ whole genome shotgun (WGS) entry which is preliminary data.</text>
</comment>
<name>A0ABD3QTD5_9STRA</name>
<evidence type="ECO:0000259" key="1">
    <source>
        <dbReference type="Pfam" id="PF13649"/>
    </source>
</evidence>
<gene>
    <name evidence="2" type="ORF">ACHAW5_009769</name>
</gene>
<proteinExistence type="predicted"/>
<organism evidence="2 3">
    <name type="scientific">Stephanodiscus triporus</name>
    <dbReference type="NCBI Taxonomy" id="2934178"/>
    <lineage>
        <taxon>Eukaryota</taxon>
        <taxon>Sar</taxon>
        <taxon>Stramenopiles</taxon>
        <taxon>Ochrophyta</taxon>
        <taxon>Bacillariophyta</taxon>
        <taxon>Coscinodiscophyceae</taxon>
        <taxon>Thalassiosirophycidae</taxon>
        <taxon>Stephanodiscales</taxon>
        <taxon>Stephanodiscaceae</taxon>
        <taxon>Stephanodiscus</taxon>
    </lineage>
</organism>
<protein>
    <recommendedName>
        <fullName evidence="1">Methyltransferase domain-containing protein</fullName>
    </recommendedName>
</protein>
<dbReference type="Proteomes" id="UP001530315">
    <property type="component" value="Unassembled WGS sequence"/>
</dbReference>
<dbReference type="InterPro" id="IPR041698">
    <property type="entry name" value="Methyltransf_25"/>
</dbReference>
<dbReference type="CDD" id="cd02440">
    <property type="entry name" value="AdoMet_MTases"/>
    <property type="match status" value="1"/>
</dbReference>
<feature type="domain" description="Methyltransferase" evidence="1">
    <location>
        <begin position="63"/>
        <end position="167"/>
    </location>
</feature>
<dbReference type="InterPro" id="IPR029063">
    <property type="entry name" value="SAM-dependent_MTases_sf"/>
</dbReference>